<proteinExistence type="predicted"/>
<evidence type="ECO:0000259" key="1">
    <source>
        <dbReference type="Pfam" id="PF12706"/>
    </source>
</evidence>
<name>A0ABS9VRI5_9SPHN</name>
<evidence type="ECO:0000313" key="2">
    <source>
        <dbReference type="EMBL" id="MCH8617254.1"/>
    </source>
</evidence>
<dbReference type="RefSeq" id="WP_241448118.1">
    <property type="nucleotide sequence ID" value="NZ_JAKZHW010000002.1"/>
</dbReference>
<feature type="domain" description="Metallo-beta-lactamase" evidence="1">
    <location>
        <begin position="228"/>
        <end position="301"/>
    </location>
</feature>
<evidence type="ECO:0000313" key="3">
    <source>
        <dbReference type="Proteomes" id="UP001203058"/>
    </source>
</evidence>
<dbReference type="EMBL" id="JAKZHW010000002">
    <property type="protein sequence ID" value="MCH8617254.1"/>
    <property type="molecule type" value="Genomic_DNA"/>
</dbReference>
<dbReference type="Pfam" id="PF12706">
    <property type="entry name" value="Lactamase_B_2"/>
    <property type="match status" value="1"/>
</dbReference>
<protein>
    <submittedName>
        <fullName evidence="2">MBL fold metallo-hydrolase</fullName>
    </submittedName>
</protein>
<dbReference type="Gene3D" id="3.60.15.10">
    <property type="entry name" value="Ribonuclease Z/Hydroxyacylglutathione hydrolase-like"/>
    <property type="match status" value="1"/>
</dbReference>
<organism evidence="2 3">
    <name type="scientific">Sphingomonas telluris</name>
    <dbReference type="NCBI Taxonomy" id="2907998"/>
    <lineage>
        <taxon>Bacteria</taxon>
        <taxon>Pseudomonadati</taxon>
        <taxon>Pseudomonadota</taxon>
        <taxon>Alphaproteobacteria</taxon>
        <taxon>Sphingomonadales</taxon>
        <taxon>Sphingomonadaceae</taxon>
        <taxon>Sphingomonas</taxon>
    </lineage>
</organism>
<dbReference type="Proteomes" id="UP001203058">
    <property type="component" value="Unassembled WGS sequence"/>
</dbReference>
<dbReference type="InterPro" id="IPR001279">
    <property type="entry name" value="Metallo-B-lactamas"/>
</dbReference>
<gene>
    <name evidence="2" type="ORF">LZ016_14245</name>
</gene>
<dbReference type="NCBIfam" id="NF002558">
    <property type="entry name" value="PRK02126.1"/>
    <property type="match status" value="1"/>
</dbReference>
<keyword evidence="3" id="KW-1185">Reference proteome</keyword>
<dbReference type="PANTHER" id="PTHR46018:SF7">
    <property type="entry name" value="RIBONUCLEASE Z"/>
    <property type="match status" value="1"/>
</dbReference>
<sequence>MTPTFHPRLVNGRFGDPAVFVEILHRREALLFDIGDLSALSTRDLLRISHVFVSHMHMDHFVGFDALLRANIGRQKVIRFIGPDGLCERIHHKLQGYDWDLADKYDQDLVFLVTGLREHEAPRAARFRFKRRFAWEVPIPPPPLNVEGFEVHATFLQHHGPCLGFTLSEPAHANVWKNRLDELDVEPGQWLQRLKKGILAGWDDKVMIALPDGRHLPLGQLRDLVKIGPGQKIAYVTDVADTPENREAIAELAAGADLFFLESRFAAADADQARHRAHLTTKAAGEIARAAGVRRLEPFHFSPRYEKEEEMMIAEVMAAFEGPESSPATEAAGALVD</sequence>
<dbReference type="InterPro" id="IPR036866">
    <property type="entry name" value="RibonucZ/Hydroxyglut_hydro"/>
</dbReference>
<comment type="caution">
    <text evidence="2">The sequence shown here is derived from an EMBL/GenBank/DDBJ whole genome shotgun (WGS) entry which is preliminary data.</text>
</comment>
<dbReference type="SUPFAM" id="SSF56281">
    <property type="entry name" value="Metallo-hydrolase/oxidoreductase"/>
    <property type="match status" value="1"/>
</dbReference>
<accession>A0ABS9VRI5</accession>
<reference evidence="2 3" key="1">
    <citation type="submission" date="2022-03" db="EMBL/GenBank/DDBJ databases">
        <authorList>
            <person name="Jo J.-H."/>
            <person name="Im W.-T."/>
        </authorList>
    </citation>
    <scope>NUCLEOTIDE SEQUENCE [LARGE SCALE GENOMIC DNA]</scope>
    <source>
        <strain evidence="2 3">SM33</strain>
    </source>
</reference>
<dbReference type="PANTHER" id="PTHR46018">
    <property type="entry name" value="ZINC PHOSPHODIESTERASE ELAC PROTEIN 1"/>
    <property type="match status" value="1"/>
</dbReference>